<evidence type="ECO:0000256" key="2">
    <source>
        <dbReference type="ARBA" id="ARBA00009326"/>
    </source>
</evidence>
<evidence type="ECO:0000256" key="5">
    <source>
        <dbReference type="ARBA" id="ARBA00022786"/>
    </source>
</evidence>
<dbReference type="GO" id="GO:0005737">
    <property type="term" value="C:cytoplasm"/>
    <property type="evidence" value="ECO:0007669"/>
    <property type="project" value="TreeGrafter"/>
</dbReference>
<dbReference type="EnsemblMetazoa" id="XM_022802999">
    <property type="protein sequence ID" value="XP_022658734"/>
    <property type="gene ID" value="LOC111249303"/>
</dbReference>
<name>A0A7M7JXV8_VARDE</name>
<evidence type="ECO:0000256" key="1">
    <source>
        <dbReference type="ARBA" id="ARBA00000707"/>
    </source>
</evidence>
<dbReference type="FunCoup" id="A0A7M7JXV8">
    <property type="interactions" value="660"/>
</dbReference>
<comment type="catalytic activity">
    <reaction evidence="1 10 11">
        <text>Thiol-dependent hydrolysis of ester, thioester, amide, peptide and isopeptide bonds formed by the C-terminal Gly of ubiquitin (a 76-residue protein attached to proteins as an intracellular targeting signal).</text>
        <dbReference type="EC" id="3.4.19.12"/>
    </reaction>
</comment>
<feature type="active site" description="Nucleophile" evidence="10">
    <location>
        <position position="88"/>
    </location>
</feature>
<dbReference type="GeneID" id="111249303"/>
<evidence type="ECO:0000256" key="8">
    <source>
        <dbReference type="ARBA" id="ARBA00055560"/>
    </source>
</evidence>
<dbReference type="PRINTS" id="PR00707">
    <property type="entry name" value="UBCTHYDRLASE"/>
</dbReference>
<keyword evidence="6 10" id="KW-0378">Hydrolase</keyword>
<dbReference type="RefSeq" id="XP_022658734.1">
    <property type="nucleotide sequence ID" value="XM_022802999.1"/>
</dbReference>
<dbReference type="KEGG" id="vde:111249303"/>
<keyword evidence="4 10" id="KW-0645">Protease</keyword>
<keyword evidence="7 10" id="KW-0788">Thiol protease</keyword>
<evidence type="ECO:0000256" key="4">
    <source>
        <dbReference type="ARBA" id="ARBA00022670"/>
    </source>
</evidence>
<dbReference type="SUPFAM" id="SSF54001">
    <property type="entry name" value="Cysteine proteinases"/>
    <property type="match status" value="1"/>
</dbReference>
<dbReference type="FunFam" id="3.40.532.10:FF:000006">
    <property type="entry name" value="Ubiquitin carboxyl-terminal hydrolase"/>
    <property type="match status" value="1"/>
</dbReference>
<feature type="site" description="Important for enzyme activity" evidence="10">
    <location>
        <position position="175"/>
    </location>
</feature>
<organism evidence="13 14">
    <name type="scientific">Varroa destructor</name>
    <name type="common">Honeybee mite</name>
    <dbReference type="NCBI Taxonomy" id="109461"/>
    <lineage>
        <taxon>Eukaryota</taxon>
        <taxon>Metazoa</taxon>
        <taxon>Ecdysozoa</taxon>
        <taxon>Arthropoda</taxon>
        <taxon>Chelicerata</taxon>
        <taxon>Arachnida</taxon>
        <taxon>Acari</taxon>
        <taxon>Parasitiformes</taxon>
        <taxon>Mesostigmata</taxon>
        <taxon>Gamasina</taxon>
        <taxon>Dermanyssoidea</taxon>
        <taxon>Varroidae</taxon>
        <taxon>Varroa</taxon>
    </lineage>
</organism>
<evidence type="ECO:0000256" key="6">
    <source>
        <dbReference type="ARBA" id="ARBA00022801"/>
    </source>
</evidence>
<feature type="active site" description="Proton donor" evidence="10">
    <location>
        <position position="160"/>
    </location>
</feature>
<dbReference type="AlphaFoldDB" id="A0A7M7JXV8"/>
<protein>
    <recommendedName>
        <fullName evidence="9 11">Ubiquitin carboxyl-terminal hydrolase</fullName>
        <ecNumber evidence="3 11">3.4.19.12</ecNumber>
    </recommendedName>
</protein>
<dbReference type="GO" id="GO:0004843">
    <property type="term" value="F:cysteine-type deubiquitinase activity"/>
    <property type="evidence" value="ECO:0007669"/>
    <property type="project" value="UniProtKB-UniRule"/>
</dbReference>
<accession>A0A7M7JXV8</accession>
<evidence type="ECO:0000256" key="11">
    <source>
        <dbReference type="RuleBase" id="RU361215"/>
    </source>
</evidence>
<dbReference type="GO" id="GO:0006511">
    <property type="term" value="P:ubiquitin-dependent protein catabolic process"/>
    <property type="evidence" value="ECO:0007669"/>
    <property type="project" value="UniProtKB-UniRule"/>
</dbReference>
<comment type="function">
    <text evidence="8">Ubiquitin-protein hydrolase is involved both in the processing of ubiquitin precursors and of ubiquitinated proteins. This enzyme is a thiol protease that recognizes and hydrolyzes a peptide bond at the C-terminal glycine of ubiquitin.</text>
</comment>
<dbReference type="InParanoid" id="A0A7M7JXV8"/>
<dbReference type="OrthoDB" id="427186at2759"/>
<dbReference type="Pfam" id="PF01088">
    <property type="entry name" value="Peptidase_C12"/>
    <property type="match status" value="1"/>
</dbReference>
<dbReference type="EC" id="3.4.19.12" evidence="3 11"/>
<dbReference type="InterPro" id="IPR038765">
    <property type="entry name" value="Papain-like_cys_pep_sf"/>
</dbReference>
<feature type="domain" description="UCH catalytic" evidence="12">
    <location>
        <begin position="4"/>
        <end position="220"/>
    </location>
</feature>
<keyword evidence="5 10" id="KW-0833">Ubl conjugation pathway</keyword>
<evidence type="ECO:0000256" key="3">
    <source>
        <dbReference type="ARBA" id="ARBA00012759"/>
    </source>
</evidence>
<dbReference type="GO" id="GO:0016579">
    <property type="term" value="P:protein deubiquitination"/>
    <property type="evidence" value="ECO:0007669"/>
    <property type="project" value="TreeGrafter"/>
</dbReference>
<dbReference type="PROSITE" id="PS00140">
    <property type="entry name" value="UCH_1"/>
    <property type="match status" value="1"/>
</dbReference>
<evidence type="ECO:0000256" key="7">
    <source>
        <dbReference type="ARBA" id="ARBA00022807"/>
    </source>
</evidence>
<dbReference type="InterPro" id="IPR001578">
    <property type="entry name" value="Peptidase_C12_UCH"/>
</dbReference>
<reference evidence="13" key="1">
    <citation type="submission" date="2021-01" db="UniProtKB">
        <authorList>
            <consortium name="EnsemblMetazoa"/>
        </authorList>
    </citation>
    <scope>IDENTIFICATION</scope>
</reference>
<proteinExistence type="inferred from homology"/>
<dbReference type="PROSITE" id="PS52048">
    <property type="entry name" value="UCH_DOMAIN"/>
    <property type="match status" value="1"/>
</dbReference>
<dbReference type="PANTHER" id="PTHR10589">
    <property type="entry name" value="UBIQUITIN CARBOXYL-TERMINAL HYDROLASE"/>
    <property type="match status" value="1"/>
</dbReference>
<dbReference type="CDD" id="cd09616">
    <property type="entry name" value="Peptidase_C12_UCH_L1_L3"/>
    <property type="match status" value="1"/>
</dbReference>
<evidence type="ECO:0000313" key="14">
    <source>
        <dbReference type="Proteomes" id="UP000594260"/>
    </source>
</evidence>
<evidence type="ECO:0000256" key="10">
    <source>
        <dbReference type="PROSITE-ProRule" id="PRU01393"/>
    </source>
</evidence>
<evidence type="ECO:0000256" key="9">
    <source>
        <dbReference type="ARBA" id="ARBA00073226"/>
    </source>
</evidence>
<dbReference type="InterPro" id="IPR036959">
    <property type="entry name" value="Peptidase_C12_UCH_sf"/>
</dbReference>
<evidence type="ECO:0000259" key="12">
    <source>
        <dbReference type="PROSITE" id="PS52048"/>
    </source>
</evidence>
<evidence type="ECO:0000313" key="13">
    <source>
        <dbReference type="EnsemblMetazoa" id="XP_022658734"/>
    </source>
</evidence>
<dbReference type="CTD" id="33397"/>
<dbReference type="InterPro" id="IPR057254">
    <property type="entry name" value="UCH_AS"/>
</dbReference>
<dbReference type="OMA" id="IDLHYVC"/>
<feature type="site" description="Transition state stabilizer" evidence="10">
    <location>
        <position position="82"/>
    </location>
</feature>
<sequence>MAIRWLGLESNPDVMTKYIHSLGASKEWSLVDVFGLDNELLAFIPQPIAALLLLFPLNSGAPASGGGTEVEASESKVFFMKQTIQNACGTIGLLHALANSKVPVVEGSPLDVFLKAGKDKSPEGKAKLLEDNSDIKEIHENFAHQGQTATPNIDDKLDLHFVAIVLADGYVYELDGRKSGPIQHGLSSEATFLKDAADVCKKYITSTPDVLNFSVAALVKQ</sequence>
<dbReference type="Proteomes" id="UP000594260">
    <property type="component" value="Unplaced"/>
</dbReference>
<keyword evidence="14" id="KW-1185">Reference proteome</keyword>
<dbReference type="Gene3D" id="3.40.532.10">
    <property type="entry name" value="Peptidase C12, ubiquitin carboxyl-terminal hydrolase"/>
    <property type="match status" value="1"/>
</dbReference>
<comment type="similarity">
    <text evidence="2 10 11">Belongs to the peptidase C12 family.</text>
</comment>
<dbReference type="PANTHER" id="PTHR10589:SF17">
    <property type="entry name" value="UBIQUITIN CARBOXYL-TERMINAL HYDROLASE"/>
    <property type="match status" value="1"/>
</dbReference>